<organism evidence="3 4">
    <name type="scientific">Alistipes finegoldii</name>
    <dbReference type="NCBI Taxonomy" id="214856"/>
    <lineage>
        <taxon>Bacteria</taxon>
        <taxon>Pseudomonadati</taxon>
        <taxon>Bacteroidota</taxon>
        <taxon>Bacteroidia</taxon>
        <taxon>Bacteroidales</taxon>
        <taxon>Rikenellaceae</taxon>
        <taxon>Alistipes</taxon>
    </lineage>
</organism>
<dbReference type="Pfam" id="PF09603">
    <property type="entry name" value="Fib_succ_major"/>
    <property type="match status" value="1"/>
</dbReference>
<feature type="chain" id="PRO_5042232109" evidence="1">
    <location>
        <begin position="20"/>
        <end position="534"/>
    </location>
</feature>
<dbReference type="RefSeq" id="WP_237958768.1">
    <property type="nucleotide sequence ID" value="NZ_CAKMWW010000002.1"/>
</dbReference>
<dbReference type="Pfam" id="PF13149">
    <property type="entry name" value="Mfa_like_1"/>
    <property type="match status" value="1"/>
</dbReference>
<accession>A0AAE4RWH2</accession>
<comment type="caution">
    <text evidence="3">The sequence shown here is derived from an EMBL/GenBank/DDBJ whole genome shotgun (WGS) entry which is preliminary data.</text>
</comment>
<sequence length="534" mass="56902">MKKILMIAAAAAVCFAACSKNEGGVPGDRTLRITPTIGNPSLTPAAMTASTRATDTDFELGDKVGLKVTMTADGKDFVSNKPMTFDGTDFKTEGFLWYEDINATSTLFAYYPWQEGGDIPAEFSVKADQSGDNYTASDLIVAVKAGVKPTLSSTQMTFKHKMSRIVIDVTNESGFDITNIVIKGAVGTGVLDPATGNFTAKADAEASDLIANTATANKVYYALLVPQNGVKLMVTVTTADGKKRTQTLGTADFKSGENRRMECNVQPADIEVKFSGPITGWVDGDDLLPDGEGEVETPTVEWGGVKYEIVTLKDGRTWMAENLRYVPEGKTISSDPKDGSGVWYPCNLSKAADPSLVESNGLLYSYPVMLGMTGDMTGDNFDQYEGARGICPEGWHIPTMAEWLKLAGVGSGNLTDPTSPYFEQTQSGGSIVKLNKDGFNIAGCGYVNAAGATATPAYMATVSAADASAFGMGYFPSSTGYKVTYNTADDPASGIKNIQYYAGMITYNKSFNRITVAYQGGYCAAPVRCIKDKE</sequence>
<dbReference type="InterPro" id="IPR042278">
    <property type="entry name" value="Mfa-like_1_N"/>
</dbReference>
<dbReference type="Gene3D" id="2.60.40.2620">
    <property type="entry name" value="Fimbrillin-like"/>
    <property type="match status" value="1"/>
</dbReference>
<evidence type="ECO:0000313" key="3">
    <source>
        <dbReference type="EMBL" id="MDU0259453.1"/>
    </source>
</evidence>
<dbReference type="InterPro" id="IPR025049">
    <property type="entry name" value="Mfa-like_1"/>
</dbReference>
<dbReference type="Gene3D" id="2.60.40.2630">
    <property type="match status" value="1"/>
</dbReference>
<name>A0AAE4RWH2_9BACT</name>
<dbReference type="AlphaFoldDB" id="A0AAE4RWH2"/>
<gene>
    <name evidence="3" type="ORF">RVH17_04880</name>
</gene>
<dbReference type="EMBL" id="JAWDES010000004">
    <property type="protein sequence ID" value="MDU0259453.1"/>
    <property type="molecule type" value="Genomic_DNA"/>
</dbReference>
<evidence type="ECO:0000259" key="2">
    <source>
        <dbReference type="Pfam" id="PF09603"/>
    </source>
</evidence>
<dbReference type="CDD" id="cd13120">
    <property type="entry name" value="BF2867_like_N"/>
    <property type="match status" value="1"/>
</dbReference>
<proteinExistence type="predicted"/>
<feature type="domain" description="Fibrobacter succinogenes major paralogous" evidence="2">
    <location>
        <begin position="316"/>
        <end position="531"/>
    </location>
</feature>
<dbReference type="InterPro" id="IPR011871">
    <property type="entry name" value="Fib_succ_major"/>
</dbReference>
<protein>
    <submittedName>
        <fullName evidence="3">Fimbrillin family protein</fullName>
    </submittedName>
</protein>
<dbReference type="NCBIfam" id="TIGR02145">
    <property type="entry name" value="Fib_succ_major"/>
    <property type="match status" value="1"/>
</dbReference>
<reference evidence="3" key="1">
    <citation type="submission" date="2023-10" db="EMBL/GenBank/DDBJ databases">
        <title>Genome Sequence of the Bacteria from From Gut Wall in Crohn's Disease.</title>
        <authorList>
            <person name="Rodriguez-Palacios A."/>
        </authorList>
    </citation>
    <scope>NUCLEOTIDE SEQUENCE</scope>
    <source>
        <strain evidence="3">CavFT-hAR58</strain>
    </source>
</reference>
<evidence type="ECO:0000313" key="4">
    <source>
        <dbReference type="Proteomes" id="UP001181347"/>
    </source>
</evidence>
<dbReference type="Proteomes" id="UP001181347">
    <property type="component" value="Unassembled WGS sequence"/>
</dbReference>
<dbReference type="CDD" id="cd13121">
    <property type="entry name" value="BF2867_like_C"/>
    <property type="match status" value="1"/>
</dbReference>
<evidence type="ECO:0000256" key="1">
    <source>
        <dbReference type="SAM" id="SignalP"/>
    </source>
</evidence>
<feature type="signal peptide" evidence="1">
    <location>
        <begin position="1"/>
        <end position="19"/>
    </location>
</feature>
<keyword evidence="1" id="KW-0732">Signal</keyword>